<organism evidence="2 3">
    <name type="scientific">Xylella taiwanensis</name>
    <dbReference type="NCBI Taxonomy" id="1444770"/>
    <lineage>
        <taxon>Bacteria</taxon>
        <taxon>Pseudomonadati</taxon>
        <taxon>Pseudomonadota</taxon>
        <taxon>Gammaproteobacteria</taxon>
        <taxon>Lysobacterales</taxon>
        <taxon>Lysobacteraceae</taxon>
        <taxon>Xylella</taxon>
    </lineage>
</organism>
<dbReference type="Proteomes" id="UP000020406">
    <property type="component" value="Unassembled WGS sequence"/>
</dbReference>
<name>Z9JK09_9GAMM</name>
<protein>
    <submittedName>
        <fullName evidence="2">Uncharacterized protein</fullName>
    </submittedName>
</protein>
<evidence type="ECO:0000256" key="1">
    <source>
        <dbReference type="SAM" id="Phobius"/>
    </source>
</evidence>
<keyword evidence="1" id="KW-0472">Membrane</keyword>
<dbReference type="EMBL" id="JDSQ01000005">
    <property type="protein sequence ID" value="EWS78755.1"/>
    <property type="molecule type" value="Genomic_DNA"/>
</dbReference>
<reference evidence="2 3" key="1">
    <citation type="journal article" date="2014" name="Genome Announc.">
        <title>Draft Genome Sequence of Xylella fastidiosa Pear Leaf Scorch Strain in Taiwan.</title>
        <authorList>
            <person name="Su C.C."/>
            <person name="Deng W.L."/>
            <person name="Jan F.J."/>
            <person name="Chang C.J."/>
            <person name="Huang H."/>
            <person name="Chen J."/>
        </authorList>
    </citation>
    <scope>NUCLEOTIDE SEQUENCE [LARGE SCALE GENOMIC DNA]</scope>
    <source>
        <strain evidence="2 3">PLS229</strain>
    </source>
</reference>
<gene>
    <name evidence="2" type="ORF">AF72_04080</name>
</gene>
<keyword evidence="1" id="KW-0812">Transmembrane</keyword>
<dbReference type="STRING" id="1444770.AF72_04080"/>
<accession>Z9JK09</accession>
<dbReference type="AlphaFoldDB" id="Z9JK09"/>
<keyword evidence="1" id="KW-1133">Transmembrane helix</keyword>
<proteinExistence type="predicted"/>
<sequence>MAWLALRIGTLLFSVGLWVAALWQVLIRMVQLCSICDACSQDAANDR</sequence>
<evidence type="ECO:0000313" key="3">
    <source>
        <dbReference type="Proteomes" id="UP000020406"/>
    </source>
</evidence>
<feature type="transmembrane region" description="Helical" evidence="1">
    <location>
        <begin position="6"/>
        <end position="26"/>
    </location>
</feature>
<comment type="caution">
    <text evidence="2">The sequence shown here is derived from an EMBL/GenBank/DDBJ whole genome shotgun (WGS) entry which is preliminary data.</text>
</comment>
<evidence type="ECO:0000313" key="2">
    <source>
        <dbReference type="EMBL" id="EWS78755.1"/>
    </source>
</evidence>